<dbReference type="OrthoDB" id="2820488at2759"/>
<evidence type="ECO:0000256" key="1">
    <source>
        <dbReference type="SAM" id="SignalP"/>
    </source>
</evidence>
<organism evidence="2 3">
    <name type="scientific">Curvularia clavata</name>
    <dbReference type="NCBI Taxonomy" id="95742"/>
    <lineage>
        <taxon>Eukaryota</taxon>
        <taxon>Fungi</taxon>
        <taxon>Dikarya</taxon>
        <taxon>Ascomycota</taxon>
        <taxon>Pezizomycotina</taxon>
        <taxon>Dothideomycetes</taxon>
        <taxon>Pleosporomycetidae</taxon>
        <taxon>Pleosporales</taxon>
        <taxon>Pleosporineae</taxon>
        <taxon>Pleosporaceae</taxon>
        <taxon>Curvularia</taxon>
    </lineage>
</organism>
<feature type="chain" id="PRO_5040267573" description="SnoaL-like domain-containing protein" evidence="1">
    <location>
        <begin position="23"/>
        <end position="166"/>
    </location>
</feature>
<dbReference type="PROSITE" id="PS51257">
    <property type="entry name" value="PROKAR_LIPOPROTEIN"/>
    <property type="match status" value="1"/>
</dbReference>
<reference evidence="2" key="1">
    <citation type="submission" date="2021-12" db="EMBL/GenBank/DDBJ databases">
        <title>Curvularia clavata genome.</title>
        <authorList>
            <person name="Cao Y."/>
        </authorList>
    </citation>
    <scope>NUCLEOTIDE SEQUENCE</scope>
    <source>
        <strain evidence="2">Yc1106</strain>
    </source>
</reference>
<name>A0A9Q8ZDL2_CURCL</name>
<dbReference type="EMBL" id="CP089279">
    <property type="protein sequence ID" value="USP81326.1"/>
    <property type="molecule type" value="Genomic_DNA"/>
</dbReference>
<gene>
    <name evidence="2" type="ORF">yc1106_08600</name>
</gene>
<dbReference type="AlphaFoldDB" id="A0A9Q8ZDL2"/>
<protein>
    <recommendedName>
        <fullName evidence="4">SnoaL-like domain-containing protein</fullName>
    </recommendedName>
</protein>
<dbReference type="SUPFAM" id="SSF54427">
    <property type="entry name" value="NTF2-like"/>
    <property type="match status" value="1"/>
</dbReference>
<dbReference type="Gene3D" id="3.10.450.50">
    <property type="match status" value="1"/>
</dbReference>
<evidence type="ECO:0000313" key="2">
    <source>
        <dbReference type="EMBL" id="USP81326.1"/>
    </source>
</evidence>
<evidence type="ECO:0008006" key="4">
    <source>
        <dbReference type="Google" id="ProtNLM"/>
    </source>
</evidence>
<keyword evidence="1" id="KW-0732">Signal</keyword>
<evidence type="ECO:0000313" key="3">
    <source>
        <dbReference type="Proteomes" id="UP001056012"/>
    </source>
</evidence>
<keyword evidence="3" id="KW-1185">Reference proteome</keyword>
<dbReference type="Proteomes" id="UP001056012">
    <property type="component" value="Chromosome 6"/>
</dbReference>
<dbReference type="InterPro" id="IPR032710">
    <property type="entry name" value="NTF2-like_dom_sf"/>
</dbReference>
<proteinExistence type="predicted"/>
<sequence>MVTFRTSAIAFLTAAFACQIDAIATPKLPVAYQARPVQNCPRSPVSSQKQAKIFQDFLQTFLIEGNITKTATFLDVDYIQHNPYVLSGRQSFLDAFSSGGGGNSTFEIVHTALQNNIAWVHYKNIAPGSPLIAVVDVYRFNGSCIMEHWDVIQSLPADAINPLALF</sequence>
<accession>A0A9Q8ZDL2</accession>
<dbReference type="VEuPathDB" id="FungiDB:yc1106_08600"/>
<feature type="signal peptide" evidence="1">
    <location>
        <begin position="1"/>
        <end position="22"/>
    </location>
</feature>